<name>A0A6I2MG57_9BACI</name>
<protein>
    <submittedName>
        <fullName evidence="1">DUF4912 domain-containing protein</fullName>
    </submittedName>
</protein>
<dbReference type="RefSeq" id="WP_083328116.1">
    <property type="nucleotide sequence ID" value="NZ_CAJGAA010000009.1"/>
</dbReference>
<dbReference type="Proteomes" id="UP000441585">
    <property type="component" value="Unassembled WGS sequence"/>
</dbReference>
<reference evidence="1 2" key="1">
    <citation type="submission" date="2019-11" db="EMBL/GenBank/DDBJ databases">
        <title>Bacillus idriensis genome.</title>
        <authorList>
            <person name="Konopka E.N."/>
            <person name="Newman J.D."/>
        </authorList>
    </citation>
    <scope>NUCLEOTIDE SEQUENCE [LARGE SCALE GENOMIC DNA]</scope>
    <source>
        <strain evidence="1 2">DSM 19097</strain>
    </source>
</reference>
<evidence type="ECO:0000313" key="1">
    <source>
        <dbReference type="EMBL" id="MRX56006.1"/>
    </source>
</evidence>
<organism evidence="1 2">
    <name type="scientific">Metabacillus idriensis</name>
    <dbReference type="NCBI Taxonomy" id="324768"/>
    <lineage>
        <taxon>Bacteria</taxon>
        <taxon>Bacillati</taxon>
        <taxon>Bacillota</taxon>
        <taxon>Bacilli</taxon>
        <taxon>Bacillales</taxon>
        <taxon>Bacillaceae</taxon>
        <taxon>Metabacillus</taxon>
    </lineage>
</organism>
<dbReference type="EMBL" id="WKKF01000007">
    <property type="protein sequence ID" value="MRX56006.1"/>
    <property type="molecule type" value="Genomic_DNA"/>
</dbReference>
<dbReference type="InterPro" id="IPR032585">
    <property type="entry name" value="DUF4912"/>
</dbReference>
<proteinExistence type="predicted"/>
<dbReference type="AlphaFoldDB" id="A0A6I2MG57"/>
<comment type="caution">
    <text evidence="1">The sequence shown here is derived from an EMBL/GenBank/DDBJ whole genome shotgun (WGS) entry which is preliminary data.</text>
</comment>
<evidence type="ECO:0000313" key="2">
    <source>
        <dbReference type="Proteomes" id="UP000441585"/>
    </source>
</evidence>
<accession>A0A6I2MG57</accession>
<dbReference type="Pfam" id="PF16258">
    <property type="entry name" value="DUF4912"/>
    <property type="match status" value="1"/>
</dbReference>
<sequence>MKILEHLPSMNQLNHLHGDAMTLLMRTPSMLFLQWNIGRKTEMALSIICSEEYTSLKKTIRFYQKKKNSLYFKDFRISDHHSHLFIEGIGSDAGYYAELILHTSENSTLTVLKSNELIVTYTNDSQIDWKAYKDEPDSWEKQFSAYTVYDK</sequence>
<keyword evidence="2" id="KW-1185">Reference proteome</keyword>
<gene>
    <name evidence="1" type="ORF">GJU41_18745</name>
</gene>